<dbReference type="Proteomes" id="UP000050741">
    <property type="component" value="Unassembled WGS sequence"/>
</dbReference>
<dbReference type="PANTHER" id="PTHR19288:SF44">
    <property type="entry name" value="PHOSPHOLYSINE PHOSPHOHISTIDINE INORGANIC PYROPHOSPHATE PHOSPHATASE"/>
    <property type="match status" value="1"/>
</dbReference>
<dbReference type="SUPFAM" id="SSF56784">
    <property type="entry name" value="HAD-like"/>
    <property type="match status" value="1"/>
</dbReference>
<reference evidence="1" key="2">
    <citation type="submission" date="2014-05" db="EMBL/GenBank/DDBJ databases">
        <title>The genome and life-stage specific transcriptomes of Globodera pallida elucidate key aspects of plant parasitism by a cyst nematode.</title>
        <authorList>
            <person name="Cotton J.A."/>
            <person name="Lilley C.J."/>
            <person name="Jones L.M."/>
            <person name="Kikuchi T."/>
            <person name="Reid A.J."/>
            <person name="Thorpe P."/>
            <person name="Tsai I.J."/>
            <person name="Beasley H."/>
            <person name="Blok V."/>
            <person name="Cock P.J.A."/>
            <person name="Van den Akker S.E."/>
            <person name="Holroyd N."/>
            <person name="Hunt M."/>
            <person name="Mantelin S."/>
            <person name="Naghra H."/>
            <person name="Pain A."/>
            <person name="Palomares-Rius J.E."/>
            <person name="Zarowiecki M."/>
            <person name="Berriman M."/>
            <person name="Jones J.T."/>
            <person name="Urwin P.E."/>
        </authorList>
    </citation>
    <scope>NUCLEOTIDE SEQUENCE [LARGE SCALE GENOMIC DNA]</scope>
    <source>
        <strain evidence="1">Lindley</strain>
    </source>
</reference>
<name>A0A183C6U9_GLOPA</name>
<keyword evidence="1" id="KW-1185">Reference proteome</keyword>
<proteinExistence type="predicted"/>
<dbReference type="WBParaSite" id="GPLIN_000859500">
    <property type="protein sequence ID" value="GPLIN_000859500"/>
    <property type="gene ID" value="GPLIN_000859500"/>
</dbReference>
<protein>
    <submittedName>
        <fullName evidence="2">Haloacid dehalogenase-like hydrolase domain-containing protein 3</fullName>
    </submittedName>
</protein>
<accession>A0A183C6U9</accession>
<dbReference type="InterPro" id="IPR006357">
    <property type="entry name" value="HAD-SF_hydro_IIA"/>
</dbReference>
<dbReference type="Pfam" id="PF13344">
    <property type="entry name" value="Hydrolase_6"/>
    <property type="match status" value="1"/>
</dbReference>
<dbReference type="GO" id="GO:0005829">
    <property type="term" value="C:cytosol"/>
    <property type="evidence" value="ECO:0007669"/>
    <property type="project" value="TreeGrafter"/>
</dbReference>
<dbReference type="GO" id="GO:0016791">
    <property type="term" value="F:phosphatase activity"/>
    <property type="evidence" value="ECO:0007669"/>
    <property type="project" value="TreeGrafter"/>
</dbReference>
<dbReference type="Gene3D" id="3.40.50.1000">
    <property type="entry name" value="HAD superfamily/HAD-like"/>
    <property type="match status" value="3"/>
</dbReference>
<reference evidence="1" key="1">
    <citation type="submission" date="2013-12" db="EMBL/GenBank/DDBJ databases">
        <authorList>
            <person name="Aslett M."/>
        </authorList>
    </citation>
    <scope>NUCLEOTIDE SEQUENCE [LARGE SCALE GENOMIC DNA]</scope>
    <source>
        <strain evidence="1">Lindley</strain>
    </source>
</reference>
<evidence type="ECO:0000313" key="1">
    <source>
        <dbReference type="Proteomes" id="UP000050741"/>
    </source>
</evidence>
<dbReference type="PANTHER" id="PTHR19288">
    <property type="entry name" value="4-NITROPHENYLPHOSPHATASE-RELATED"/>
    <property type="match status" value="1"/>
</dbReference>
<dbReference type="AlphaFoldDB" id="A0A183C6U9"/>
<evidence type="ECO:0000313" key="2">
    <source>
        <dbReference type="WBParaSite" id="GPLIN_000859500"/>
    </source>
</evidence>
<dbReference type="Pfam" id="PF13242">
    <property type="entry name" value="Hydrolase_like"/>
    <property type="match status" value="1"/>
</dbReference>
<reference evidence="2" key="3">
    <citation type="submission" date="2016-06" db="UniProtKB">
        <authorList>
            <consortium name="WormBaseParasite"/>
        </authorList>
    </citation>
    <scope>IDENTIFICATION</scope>
</reference>
<sequence length="171" mass="19588">MVCFLILLWTEARPFRGRLKQLYEQNCVRFVSNESSGTRKALCDKLHRLGFVEVQPEHIFTPAPVAVKYLLKHGLRPELLVHKDDFTKERTRGHVWTRDMGLGKDEVVMVGDDIQSDVGAAQQVGMCGVQVRTGKWRPEWEQHPTVIPDMIADNLLEAVSVILNQKDHLFN</sequence>
<organism evidence="1 2">
    <name type="scientific">Globodera pallida</name>
    <name type="common">Potato cyst nematode worm</name>
    <name type="synonym">Heterodera pallida</name>
    <dbReference type="NCBI Taxonomy" id="36090"/>
    <lineage>
        <taxon>Eukaryota</taxon>
        <taxon>Metazoa</taxon>
        <taxon>Ecdysozoa</taxon>
        <taxon>Nematoda</taxon>
        <taxon>Chromadorea</taxon>
        <taxon>Rhabditida</taxon>
        <taxon>Tylenchina</taxon>
        <taxon>Tylenchomorpha</taxon>
        <taxon>Tylenchoidea</taxon>
        <taxon>Heteroderidae</taxon>
        <taxon>Heteroderinae</taxon>
        <taxon>Globodera</taxon>
    </lineage>
</organism>
<dbReference type="InterPro" id="IPR036412">
    <property type="entry name" value="HAD-like_sf"/>
</dbReference>
<dbReference type="InterPro" id="IPR023214">
    <property type="entry name" value="HAD_sf"/>
</dbReference>
<dbReference type="GO" id="GO:0004427">
    <property type="term" value="F:inorganic diphosphate phosphatase activity"/>
    <property type="evidence" value="ECO:0007669"/>
    <property type="project" value="TreeGrafter"/>
</dbReference>